<dbReference type="KEGG" id="plon:Pla110_39750"/>
<gene>
    <name evidence="1" type="ORF">Pla110_39750</name>
</gene>
<dbReference type="Proteomes" id="UP000317178">
    <property type="component" value="Chromosome"/>
</dbReference>
<keyword evidence="2" id="KW-1185">Reference proteome</keyword>
<proteinExistence type="predicted"/>
<name>A0A518CSN0_9PLAN</name>
<accession>A0A518CSN0</accession>
<evidence type="ECO:0000313" key="1">
    <source>
        <dbReference type="EMBL" id="QDU82220.1"/>
    </source>
</evidence>
<organism evidence="1 2">
    <name type="scientific">Polystyrenella longa</name>
    <dbReference type="NCBI Taxonomy" id="2528007"/>
    <lineage>
        <taxon>Bacteria</taxon>
        <taxon>Pseudomonadati</taxon>
        <taxon>Planctomycetota</taxon>
        <taxon>Planctomycetia</taxon>
        <taxon>Planctomycetales</taxon>
        <taxon>Planctomycetaceae</taxon>
        <taxon>Polystyrenella</taxon>
    </lineage>
</organism>
<protein>
    <submittedName>
        <fullName evidence="1">Uncharacterized protein</fullName>
    </submittedName>
</protein>
<dbReference type="AlphaFoldDB" id="A0A518CSN0"/>
<evidence type="ECO:0000313" key="2">
    <source>
        <dbReference type="Proteomes" id="UP000317178"/>
    </source>
</evidence>
<reference evidence="1 2" key="1">
    <citation type="submission" date="2019-02" db="EMBL/GenBank/DDBJ databases">
        <title>Deep-cultivation of Planctomycetes and their phenomic and genomic characterization uncovers novel biology.</title>
        <authorList>
            <person name="Wiegand S."/>
            <person name="Jogler M."/>
            <person name="Boedeker C."/>
            <person name="Pinto D."/>
            <person name="Vollmers J."/>
            <person name="Rivas-Marin E."/>
            <person name="Kohn T."/>
            <person name="Peeters S.H."/>
            <person name="Heuer A."/>
            <person name="Rast P."/>
            <person name="Oberbeckmann S."/>
            <person name="Bunk B."/>
            <person name="Jeske O."/>
            <person name="Meyerdierks A."/>
            <person name="Storesund J.E."/>
            <person name="Kallscheuer N."/>
            <person name="Luecker S."/>
            <person name="Lage O.M."/>
            <person name="Pohl T."/>
            <person name="Merkel B.J."/>
            <person name="Hornburger P."/>
            <person name="Mueller R.-W."/>
            <person name="Bruemmer F."/>
            <person name="Labrenz M."/>
            <person name="Spormann A.M."/>
            <person name="Op den Camp H."/>
            <person name="Overmann J."/>
            <person name="Amann R."/>
            <person name="Jetten M.S.M."/>
            <person name="Mascher T."/>
            <person name="Medema M.H."/>
            <person name="Devos D.P."/>
            <person name="Kaster A.-K."/>
            <person name="Ovreas L."/>
            <person name="Rohde M."/>
            <person name="Galperin M.Y."/>
            <person name="Jogler C."/>
        </authorList>
    </citation>
    <scope>NUCLEOTIDE SEQUENCE [LARGE SCALE GENOMIC DNA]</scope>
    <source>
        <strain evidence="1 2">Pla110</strain>
    </source>
</reference>
<dbReference type="Gene3D" id="2.30.30.100">
    <property type="match status" value="1"/>
</dbReference>
<dbReference type="SUPFAM" id="SSF50182">
    <property type="entry name" value="Sm-like ribonucleoproteins"/>
    <property type="match status" value="1"/>
</dbReference>
<sequence>MTEEKNLLETLINEEVVIDARSEYVFIGRMMAYDEHYLVLKQADVHDMRDSSTTREMYVLEAKRHGYPWNRERVFIRREEAISISKLDDVRE</sequence>
<dbReference type="EMBL" id="CP036281">
    <property type="protein sequence ID" value="QDU82220.1"/>
    <property type="molecule type" value="Genomic_DNA"/>
</dbReference>
<dbReference type="InterPro" id="IPR010920">
    <property type="entry name" value="LSM_dom_sf"/>
</dbReference>
<dbReference type="RefSeq" id="WP_197440304.1">
    <property type="nucleotide sequence ID" value="NZ_CP036281.1"/>
</dbReference>